<gene>
    <name evidence="8" type="ORF">OBO34_02395</name>
</gene>
<feature type="transmembrane region" description="Helical" evidence="6">
    <location>
        <begin position="236"/>
        <end position="255"/>
    </location>
</feature>
<feature type="transmembrane region" description="Helical" evidence="6">
    <location>
        <begin position="361"/>
        <end position="384"/>
    </location>
</feature>
<evidence type="ECO:0000256" key="4">
    <source>
        <dbReference type="ARBA" id="ARBA00022989"/>
    </source>
</evidence>
<evidence type="ECO:0000256" key="6">
    <source>
        <dbReference type="SAM" id="Phobius"/>
    </source>
</evidence>
<dbReference type="RefSeq" id="WP_269478350.1">
    <property type="nucleotide sequence ID" value="NZ_JAOSHN010000001.1"/>
</dbReference>
<feature type="domain" description="Major facilitator superfamily (MFS) profile" evidence="7">
    <location>
        <begin position="16"/>
        <end position="417"/>
    </location>
</feature>
<dbReference type="GO" id="GO:0005886">
    <property type="term" value="C:plasma membrane"/>
    <property type="evidence" value="ECO:0007669"/>
    <property type="project" value="UniProtKB-SubCell"/>
</dbReference>
<feature type="transmembrane region" description="Helical" evidence="6">
    <location>
        <begin position="301"/>
        <end position="322"/>
    </location>
</feature>
<dbReference type="AlphaFoldDB" id="A0A9J6QUA1"/>
<reference evidence="8" key="1">
    <citation type="submission" date="2022-09" db="EMBL/GenBank/DDBJ databases">
        <title>Culturomic study of gut microbiota in children with autism spectrum disorder.</title>
        <authorList>
            <person name="Efimov B.A."/>
            <person name="Chaplin A.V."/>
            <person name="Sokolova S.R."/>
            <person name="Pikina A.P."/>
            <person name="Korzhanova M."/>
            <person name="Belova V."/>
            <person name="Korostin D."/>
        </authorList>
    </citation>
    <scope>NUCLEOTIDE SEQUENCE</scope>
    <source>
        <strain evidence="8">ASD5510</strain>
    </source>
</reference>
<dbReference type="PANTHER" id="PTHR11360:SF290">
    <property type="entry name" value="MONOCARBOXYLATE MFS PERMEASE"/>
    <property type="match status" value="1"/>
</dbReference>
<dbReference type="Pfam" id="PF07690">
    <property type="entry name" value="MFS_1"/>
    <property type="match status" value="1"/>
</dbReference>
<accession>A0A9J6QUA1</accession>
<feature type="transmembrane region" description="Helical" evidence="6">
    <location>
        <begin position="145"/>
        <end position="168"/>
    </location>
</feature>
<keyword evidence="4 6" id="KW-1133">Transmembrane helix</keyword>
<name>A0A9J6QUA1_9FIRM</name>
<dbReference type="PANTHER" id="PTHR11360">
    <property type="entry name" value="MONOCARBOXYLATE TRANSPORTER"/>
    <property type="match status" value="1"/>
</dbReference>
<protein>
    <submittedName>
        <fullName evidence="8">MFS transporter</fullName>
    </submittedName>
</protein>
<dbReference type="InterPro" id="IPR011701">
    <property type="entry name" value="MFS"/>
</dbReference>
<feature type="transmembrane region" description="Helical" evidence="6">
    <location>
        <begin position="12"/>
        <end position="34"/>
    </location>
</feature>
<feature type="transmembrane region" description="Helical" evidence="6">
    <location>
        <begin position="86"/>
        <end position="104"/>
    </location>
</feature>
<keyword evidence="2" id="KW-0813">Transport</keyword>
<evidence type="ECO:0000256" key="5">
    <source>
        <dbReference type="ARBA" id="ARBA00023136"/>
    </source>
</evidence>
<dbReference type="GO" id="GO:0022857">
    <property type="term" value="F:transmembrane transporter activity"/>
    <property type="evidence" value="ECO:0007669"/>
    <property type="project" value="InterPro"/>
</dbReference>
<evidence type="ECO:0000313" key="9">
    <source>
        <dbReference type="Proteomes" id="UP001065549"/>
    </source>
</evidence>
<evidence type="ECO:0000256" key="2">
    <source>
        <dbReference type="ARBA" id="ARBA00022448"/>
    </source>
</evidence>
<keyword evidence="9" id="KW-1185">Reference proteome</keyword>
<keyword evidence="5 6" id="KW-0472">Membrane</keyword>
<feature type="transmembrane region" description="Helical" evidence="6">
    <location>
        <begin position="54"/>
        <end position="74"/>
    </location>
</feature>
<feature type="transmembrane region" description="Helical" evidence="6">
    <location>
        <begin position="390"/>
        <end position="407"/>
    </location>
</feature>
<comment type="caution">
    <text evidence="8">The sequence shown here is derived from an EMBL/GenBank/DDBJ whole genome shotgun (WGS) entry which is preliminary data.</text>
</comment>
<keyword evidence="3 6" id="KW-0812">Transmembrane</keyword>
<evidence type="ECO:0000256" key="3">
    <source>
        <dbReference type="ARBA" id="ARBA00022692"/>
    </source>
</evidence>
<evidence type="ECO:0000313" key="8">
    <source>
        <dbReference type="EMBL" id="MCU7377198.1"/>
    </source>
</evidence>
<feature type="transmembrane region" description="Helical" evidence="6">
    <location>
        <begin position="110"/>
        <end position="133"/>
    </location>
</feature>
<feature type="transmembrane region" description="Helical" evidence="6">
    <location>
        <begin position="275"/>
        <end position="294"/>
    </location>
</feature>
<dbReference type="SUPFAM" id="SSF103473">
    <property type="entry name" value="MFS general substrate transporter"/>
    <property type="match status" value="1"/>
</dbReference>
<comment type="subcellular location">
    <subcellularLocation>
        <location evidence="1">Cell membrane</location>
        <topology evidence="1">Multi-pass membrane protein</topology>
    </subcellularLocation>
</comment>
<dbReference type="InterPro" id="IPR050327">
    <property type="entry name" value="Proton-linked_MCT"/>
</dbReference>
<dbReference type="PROSITE" id="PS50850">
    <property type="entry name" value="MFS"/>
    <property type="match status" value="1"/>
</dbReference>
<sequence>MKSFSFKDENGKFYYGWWIVITGAIITGLVYSGIVSVTGVFMLPVTQDLGLSVAAYSFYLTIMSITGIITLAIVSKFLDEKRIKKIMIVAGMIGVISFIGFASAKSLTMFYIFAVPQGFCFAAMTMTPCQLLVSNWFGEKAKGRAISLLLTGMTLVYIAELNILNLVIGKMGWRAGYIVLAVCVAIAVLIAAKLVVWSPEKKGLKRIGDVENDEMERLQASGTRGIAFSIAIRKPITWLVLISCSLAVIASSSILQHGIPTMVIAGFSAPQATAITSILSLIMVVTGPVVGWICDRWRLSIAAVGSALCFAGSAVGLSLLSVSKGAVIVYSAFYIFGVASINIISPLLMNYMYGEKDMPRLIGYVNMFVGIGGAFGAAGLGALYEHFGSYQIPWLIMAAILAVVAVIRGISTTKKRKYCPDNEGAESK</sequence>
<dbReference type="Gene3D" id="1.20.1250.20">
    <property type="entry name" value="MFS general substrate transporter like domains"/>
    <property type="match status" value="2"/>
</dbReference>
<dbReference type="Proteomes" id="UP001065549">
    <property type="component" value="Unassembled WGS sequence"/>
</dbReference>
<organism evidence="8 9">
    <name type="scientific">Hominibacterium faecale</name>
    <dbReference type="NCBI Taxonomy" id="2839743"/>
    <lineage>
        <taxon>Bacteria</taxon>
        <taxon>Bacillati</taxon>
        <taxon>Bacillota</taxon>
        <taxon>Clostridia</taxon>
        <taxon>Peptostreptococcales</taxon>
        <taxon>Anaerovoracaceae</taxon>
        <taxon>Hominibacterium</taxon>
    </lineage>
</organism>
<dbReference type="InterPro" id="IPR036259">
    <property type="entry name" value="MFS_trans_sf"/>
</dbReference>
<dbReference type="EMBL" id="JAOSHN010000001">
    <property type="protein sequence ID" value="MCU7377198.1"/>
    <property type="molecule type" value="Genomic_DNA"/>
</dbReference>
<dbReference type="InterPro" id="IPR020846">
    <property type="entry name" value="MFS_dom"/>
</dbReference>
<feature type="transmembrane region" description="Helical" evidence="6">
    <location>
        <begin position="328"/>
        <end position="349"/>
    </location>
</feature>
<evidence type="ECO:0000259" key="7">
    <source>
        <dbReference type="PROSITE" id="PS50850"/>
    </source>
</evidence>
<proteinExistence type="predicted"/>
<feature type="transmembrane region" description="Helical" evidence="6">
    <location>
        <begin position="174"/>
        <end position="196"/>
    </location>
</feature>
<evidence type="ECO:0000256" key="1">
    <source>
        <dbReference type="ARBA" id="ARBA00004651"/>
    </source>
</evidence>